<sequence>GVTGAGKTTFARHVSGNTELEVGHSIHSCNDGFTGTQEPKLVPFKLDGYEIVLIDTPGFDDDSRSDVEILEELAVWIAQNGHLKHKQLDGLILLHPITVLRAGGAERKRTRLLKNILGPQAYKHIVIGTTMHEHLNSEADIAERVDGRRQELWGDMVAKGTKLVPHSNTKKSAENIIKMIIQISKESGKLRSLLQDELAGNPRLIETTAGKDVKTQLE</sequence>
<evidence type="ECO:0008006" key="3">
    <source>
        <dbReference type="Google" id="ProtNLM"/>
    </source>
</evidence>
<dbReference type="SUPFAM" id="SSF52540">
    <property type="entry name" value="P-loop containing nucleoside triphosphate hydrolases"/>
    <property type="match status" value="1"/>
</dbReference>
<keyword evidence="2" id="KW-1185">Reference proteome</keyword>
<reference evidence="1" key="1">
    <citation type="submission" date="2023-06" db="EMBL/GenBank/DDBJ databases">
        <title>Genome-scale phylogeny and comparative genomics of the fungal order Sordariales.</title>
        <authorList>
            <consortium name="Lawrence Berkeley National Laboratory"/>
            <person name="Hensen N."/>
            <person name="Bonometti L."/>
            <person name="Westerberg I."/>
            <person name="Brannstrom I.O."/>
            <person name="Guillou S."/>
            <person name="Cros-Aarteil S."/>
            <person name="Calhoun S."/>
            <person name="Haridas S."/>
            <person name="Kuo A."/>
            <person name="Mondo S."/>
            <person name="Pangilinan J."/>
            <person name="Riley R."/>
            <person name="Labutti K."/>
            <person name="Andreopoulos B."/>
            <person name="Lipzen A."/>
            <person name="Chen C."/>
            <person name="Yanf M."/>
            <person name="Daum C."/>
            <person name="Ng V."/>
            <person name="Clum A."/>
            <person name="Steindorff A."/>
            <person name="Ohm R."/>
            <person name="Martin F."/>
            <person name="Silar P."/>
            <person name="Natvig D."/>
            <person name="Lalanne C."/>
            <person name="Gautier V."/>
            <person name="Ament-Velasquez S.L."/>
            <person name="Kruys A."/>
            <person name="Hutchinson M.I."/>
            <person name="Powell A.J."/>
            <person name="Barry K."/>
            <person name="Miller A.N."/>
            <person name="Grigoriev I.V."/>
            <person name="Debuchy R."/>
            <person name="Gladieux P."/>
            <person name="Thoren M.H."/>
            <person name="Johannesson H."/>
        </authorList>
    </citation>
    <scope>NUCLEOTIDE SEQUENCE</scope>
    <source>
        <strain evidence="1">SMH4607-1</strain>
    </source>
</reference>
<dbReference type="InterPro" id="IPR027417">
    <property type="entry name" value="P-loop_NTPase"/>
</dbReference>
<organism evidence="1 2">
    <name type="scientific">Lasiosphaeris hirsuta</name>
    <dbReference type="NCBI Taxonomy" id="260670"/>
    <lineage>
        <taxon>Eukaryota</taxon>
        <taxon>Fungi</taxon>
        <taxon>Dikarya</taxon>
        <taxon>Ascomycota</taxon>
        <taxon>Pezizomycotina</taxon>
        <taxon>Sordariomycetes</taxon>
        <taxon>Sordariomycetidae</taxon>
        <taxon>Sordariales</taxon>
        <taxon>Lasiosphaeriaceae</taxon>
        <taxon>Lasiosphaeris</taxon>
    </lineage>
</organism>
<gene>
    <name evidence="1" type="ORF">B0H67DRAFT_471889</name>
</gene>
<protein>
    <recommendedName>
        <fullName evidence="3">G domain-containing protein</fullName>
    </recommendedName>
</protein>
<accession>A0AA40B0Q2</accession>
<dbReference type="AlphaFoldDB" id="A0AA40B0Q2"/>
<feature type="non-terminal residue" evidence="1">
    <location>
        <position position="1"/>
    </location>
</feature>
<comment type="caution">
    <text evidence="1">The sequence shown here is derived from an EMBL/GenBank/DDBJ whole genome shotgun (WGS) entry which is preliminary data.</text>
</comment>
<dbReference type="Proteomes" id="UP001172102">
    <property type="component" value="Unassembled WGS sequence"/>
</dbReference>
<feature type="non-terminal residue" evidence="1">
    <location>
        <position position="218"/>
    </location>
</feature>
<proteinExistence type="predicted"/>
<name>A0AA40B0Q2_9PEZI</name>
<evidence type="ECO:0000313" key="1">
    <source>
        <dbReference type="EMBL" id="KAK0725547.1"/>
    </source>
</evidence>
<dbReference type="EMBL" id="JAUKUA010000002">
    <property type="protein sequence ID" value="KAK0725547.1"/>
    <property type="molecule type" value="Genomic_DNA"/>
</dbReference>
<evidence type="ECO:0000313" key="2">
    <source>
        <dbReference type="Proteomes" id="UP001172102"/>
    </source>
</evidence>
<dbReference type="Gene3D" id="3.40.50.300">
    <property type="entry name" value="P-loop containing nucleotide triphosphate hydrolases"/>
    <property type="match status" value="1"/>
</dbReference>